<comment type="caution">
    <text evidence="14">The sequence shown here is derived from an EMBL/GenBank/DDBJ whole genome shotgun (WGS) entry which is preliminary data.</text>
</comment>
<name>A0ABU8XKV4_9PROT</name>
<keyword evidence="6" id="KW-0238">DNA-binding</keyword>
<proteinExistence type="predicted"/>
<dbReference type="InterPro" id="IPR003594">
    <property type="entry name" value="HATPase_dom"/>
</dbReference>
<evidence type="ECO:0000256" key="1">
    <source>
        <dbReference type="ARBA" id="ARBA00000085"/>
    </source>
</evidence>
<dbReference type="PROSITE" id="PS50113">
    <property type="entry name" value="PAC"/>
    <property type="match status" value="2"/>
</dbReference>
<dbReference type="RefSeq" id="WP_418157674.1">
    <property type="nucleotide sequence ID" value="NZ_JBBLZC010000001.1"/>
</dbReference>
<dbReference type="InterPro" id="IPR011006">
    <property type="entry name" value="CheY-like_superfamily"/>
</dbReference>
<evidence type="ECO:0000256" key="8">
    <source>
        <dbReference type="SAM" id="MobiDB-lite"/>
    </source>
</evidence>
<dbReference type="Proteomes" id="UP001375743">
    <property type="component" value="Unassembled WGS sequence"/>
</dbReference>
<dbReference type="InterPro" id="IPR036890">
    <property type="entry name" value="HATPase_C_sf"/>
</dbReference>
<dbReference type="SUPFAM" id="SSF47384">
    <property type="entry name" value="Homodimeric domain of signal transducing histidine kinase"/>
    <property type="match status" value="1"/>
</dbReference>
<evidence type="ECO:0000256" key="7">
    <source>
        <dbReference type="PROSITE-ProRule" id="PRU00169"/>
    </source>
</evidence>
<feature type="domain" description="PAS" evidence="12">
    <location>
        <begin position="65"/>
        <end position="137"/>
    </location>
</feature>
<dbReference type="SMART" id="SM00388">
    <property type="entry name" value="HisKA"/>
    <property type="match status" value="1"/>
</dbReference>
<feature type="domain" description="PAS" evidence="12">
    <location>
        <begin position="194"/>
        <end position="265"/>
    </location>
</feature>
<feature type="domain" description="Response regulatory" evidence="11">
    <location>
        <begin position="576"/>
        <end position="694"/>
    </location>
</feature>
<dbReference type="SMART" id="SM00091">
    <property type="entry name" value="PAS"/>
    <property type="match status" value="2"/>
</dbReference>
<keyword evidence="4" id="KW-0808">Transferase</keyword>
<evidence type="ECO:0000259" key="10">
    <source>
        <dbReference type="PROSITE" id="PS50109"/>
    </source>
</evidence>
<dbReference type="InterPro" id="IPR001610">
    <property type="entry name" value="PAC"/>
</dbReference>
<organism evidence="14 15">
    <name type="scientific">Benzoatithermus flavus</name>
    <dbReference type="NCBI Taxonomy" id="3108223"/>
    <lineage>
        <taxon>Bacteria</taxon>
        <taxon>Pseudomonadati</taxon>
        <taxon>Pseudomonadota</taxon>
        <taxon>Alphaproteobacteria</taxon>
        <taxon>Geminicoccales</taxon>
        <taxon>Geminicoccaceae</taxon>
        <taxon>Benzoatithermus</taxon>
    </lineage>
</organism>
<evidence type="ECO:0000256" key="4">
    <source>
        <dbReference type="ARBA" id="ARBA00022679"/>
    </source>
</evidence>
<dbReference type="CDD" id="cd00082">
    <property type="entry name" value="HisKA"/>
    <property type="match status" value="1"/>
</dbReference>
<dbReference type="SMART" id="SM00448">
    <property type="entry name" value="REC"/>
    <property type="match status" value="2"/>
</dbReference>
<dbReference type="SMART" id="SM00086">
    <property type="entry name" value="PAC"/>
    <property type="match status" value="2"/>
</dbReference>
<dbReference type="PROSITE" id="PS50110">
    <property type="entry name" value="RESPONSE_REGULATORY"/>
    <property type="match status" value="2"/>
</dbReference>
<dbReference type="InterPro" id="IPR035965">
    <property type="entry name" value="PAS-like_dom_sf"/>
</dbReference>
<reference evidence="14 15" key="1">
    <citation type="submission" date="2024-01" db="EMBL/GenBank/DDBJ databases">
        <title>Multi-omics insights into the function and evolution of sodium benzoate biodegradation pathways in Benzoatithermus flavus gen. nov., sp. nov. from hot spring.</title>
        <authorList>
            <person name="Hu C.-J."/>
            <person name="Li W.-J."/>
        </authorList>
    </citation>
    <scope>NUCLEOTIDE SEQUENCE [LARGE SCALE GENOMIC DNA]</scope>
    <source>
        <strain evidence="14 15">SYSU G07066</strain>
    </source>
</reference>
<evidence type="ECO:0000259" key="13">
    <source>
        <dbReference type="PROSITE" id="PS50113"/>
    </source>
</evidence>
<dbReference type="SMART" id="SM00421">
    <property type="entry name" value="HTH_LUXR"/>
    <property type="match status" value="1"/>
</dbReference>
<dbReference type="Gene3D" id="3.30.450.20">
    <property type="entry name" value="PAS domain"/>
    <property type="match status" value="2"/>
</dbReference>
<dbReference type="Gene3D" id="3.40.50.2300">
    <property type="match status" value="2"/>
</dbReference>
<dbReference type="PANTHER" id="PTHR43047">
    <property type="entry name" value="TWO-COMPONENT HISTIDINE PROTEIN KINASE"/>
    <property type="match status" value="1"/>
</dbReference>
<dbReference type="SUPFAM" id="SSF55785">
    <property type="entry name" value="PYP-like sensor domain (PAS domain)"/>
    <property type="match status" value="2"/>
</dbReference>
<feature type="domain" description="PAC" evidence="13">
    <location>
        <begin position="269"/>
        <end position="321"/>
    </location>
</feature>
<dbReference type="InterPro" id="IPR013655">
    <property type="entry name" value="PAS_fold_3"/>
</dbReference>
<dbReference type="InterPro" id="IPR036097">
    <property type="entry name" value="HisK_dim/P_sf"/>
</dbReference>
<evidence type="ECO:0000313" key="15">
    <source>
        <dbReference type="Proteomes" id="UP001375743"/>
    </source>
</evidence>
<dbReference type="SUPFAM" id="SSF46894">
    <property type="entry name" value="C-terminal effector domain of the bipartite response regulators"/>
    <property type="match status" value="1"/>
</dbReference>
<gene>
    <name evidence="14" type="ORF">U1T56_01605</name>
</gene>
<dbReference type="InterPro" id="IPR000014">
    <property type="entry name" value="PAS"/>
</dbReference>
<evidence type="ECO:0000256" key="3">
    <source>
        <dbReference type="ARBA" id="ARBA00022553"/>
    </source>
</evidence>
<dbReference type="Pfam" id="PF08447">
    <property type="entry name" value="PAS_3"/>
    <property type="match status" value="2"/>
</dbReference>
<dbReference type="Pfam" id="PF00072">
    <property type="entry name" value="Response_reg"/>
    <property type="match status" value="2"/>
</dbReference>
<dbReference type="PROSITE" id="PS50109">
    <property type="entry name" value="HIS_KIN"/>
    <property type="match status" value="1"/>
</dbReference>
<evidence type="ECO:0000313" key="14">
    <source>
        <dbReference type="EMBL" id="MEK0081831.1"/>
    </source>
</evidence>
<evidence type="ECO:0000259" key="11">
    <source>
        <dbReference type="PROSITE" id="PS50110"/>
    </source>
</evidence>
<dbReference type="Pfam" id="PF02518">
    <property type="entry name" value="HATPase_c"/>
    <property type="match status" value="1"/>
</dbReference>
<evidence type="ECO:0000256" key="5">
    <source>
        <dbReference type="ARBA" id="ARBA00022777"/>
    </source>
</evidence>
<dbReference type="PROSITE" id="PS00622">
    <property type="entry name" value="HTH_LUXR_1"/>
    <property type="match status" value="1"/>
</dbReference>
<dbReference type="InterPro" id="IPR000700">
    <property type="entry name" value="PAS-assoc_C"/>
</dbReference>
<evidence type="ECO:0000256" key="2">
    <source>
        <dbReference type="ARBA" id="ARBA00012438"/>
    </source>
</evidence>
<keyword evidence="3 7" id="KW-0597">Phosphoprotein</keyword>
<feature type="region of interest" description="Disordered" evidence="8">
    <location>
        <begin position="1"/>
        <end position="42"/>
    </location>
</feature>
<feature type="domain" description="PAC" evidence="13">
    <location>
        <begin position="141"/>
        <end position="193"/>
    </location>
</feature>
<evidence type="ECO:0000256" key="6">
    <source>
        <dbReference type="ARBA" id="ARBA00023125"/>
    </source>
</evidence>
<dbReference type="InterPro" id="IPR004358">
    <property type="entry name" value="Sig_transdc_His_kin-like_C"/>
</dbReference>
<dbReference type="InterPro" id="IPR000792">
    <property type="entry name" value="Tscrpt_reg_LuxR_C"/>
</dbReference>
<feature type="domain" description="HTH luxR-type" evidence="9">
    <location>
        <begin position="850"/>
        <end position="915"/>
    </location>
</feature>
<dbReference type="InterPro" id="IPR016032">
    <property type="entry name" value="Sig_transdc_resp-reg_C-effctor"/>
</dbReference>
<dbReference type="CDD" id="cd06170">
    <property type="entry name" value="LuxR_C_like"/>
    <property type="match status" value="1"/>
</dbReference>
<dbReference type="NCBIfam" id="TIGR00229">
    <property type="entry name" value="sensory_box"/>
    <property type="match status" value="2"/>
</dbReference>
<dbReference type="Gene3D" id="3.30.565.10">
    <property type="entry name" value="Histidine kinase-like ATPase, C-terminal domain"/>
    <property type="match status" value="1"/>
</dbReference>
<dbReference type="InterPro" id="IPR001789">
    <property type="entry name" value="Sig_transdc_resp-reg_receiver"/>
</dbReference>
<feature type="domain" description="Response regulatory" evidence="11">
    <location>
        <begin position="722"/>
        <end position="836"/>
    </location>
</feature>
<keyword evidence="15" id="KW-1185">Reference proteome</keyword>
<dbReference type="Gene3D" id="1.10.287.130">
    <property type="match status" value="1"/>
</dbReference>
<dbReference type="PANTHER" id="PTHR43047:SF9">
    <property type="entry name" value="HISTIDINE KINASE"/>
    <property type="match status" value="1"/>
</dbReference>
<dbReference type="SUPFAM" id="SSF52172">
    <property type="entry name" value="CheY-like"/>
    <property type="match status" value="2"/>
</dbReference>
<dbReference type="PROSITE" id="PS50112">
    <property type="entry name" value="PAS"/>
    <property type="match status" value="2"/>
</dbReference>
<keyword evidence="5" id="KW-0418">Kinase</keyword>
<accession>A0ABU8XKV4</accession>
<evidence type="ECO:0000259" key="12">
    <source>
        <dbReference type="PROSITE" id="PS50112"/>
    </source>
</evidence>
<feature type="modified residue" description="4-aspartylphosphate" evidence="7">
    <location>
        <position position="771"/>
    </location>
</feature>
<feature type="domain" description="Histidine kinase" evidence="10">
    <location>
        <begin position="339"/>
        <end position="552"/>
    </location>
</feature>
<dbReference type="Gene3D" id="1.10.10.10">
    <property type="entry name" value="Winged helix-like DNA-binding domain superfamily/Winged helix DNA-binding domain"/>
    <property type="match status" value="1"/>
</dbReference>
<dbReference type="CDD" id="cd00156">
    <property type="entry name" value="REC"/>
    <property type="match status" value="1"/>
</dbReference>
<dbReference type="InterPro" id="IPR003661">
    <property type="entry name" value="HisK_dim/P_dom"/>
</dbReference>
<dbReference type="EMBL" id="JBBLZC010000001">
    <property type="protein sequence ID" value="MEK0081831.1"/>
    <property type="molecule type" value="Genomic_DNA"/>
</dbReference>
<comment type="catalytic activity">
    <reaction evidence="1">
        <text>ATP + protein L-histidine = ADP + protein N-phospho-L-histidine.</text>
        <dbReference type="EC" id="2.7.13.3"/>
    </reaction>
</comment>
<protein>
    <recommendedName>
        <fullName evidence="2">histidine kinase</fullName>
        <ecNumber evidence="2">2.7.13.3</ecNumber>
    </recommendedName>
</protein>
<sequence length="923" mass="101697">MDEDGDESGQGAPGRNPQLQARTRSAGVDDRREPEATTARNRELEAACATLAERCRAAEEALHRSEEHRRLLAQAIEGVIYDLDLSTSQARHSEGLLDLVGIRPDEAPSSPEWWMRLIHPEDLPMVEQATRAFLSGSAEQMALEYRVRHRDGHWIHVWDRSSMLRDPDGRPLRLVGVVTDITDRKQAEEALRESEVRFRCAIEEAPIPVMMYAETGELLAMSRTVTQITGYSREELTDLDAWLRLAYGERADEIREIVRAHFEKRSAFPEAEFVIRTASGEERTWQFTAGKPDRLADGRRYTVAFAMDVTERKQAERTCQQAKEAAERANAAKSRFLAAASHDLRQPLQALDLQRAILARKIADPELLETLRELGLSIDVMRNTLDTLLDLSQLETGAIRPEIREFDLEGLFQRIGSEFRQLAAAKRLELTVVPTSVIVRSDPRLLERVLQNLVSNAIKYTRAGRILLGCRHRGGKARIEVWDTGIGIAKDQIEAIFEEFYQVANPARERRFGLGLGLSIAQAAAELLGSRLSVRSTVGKGSVFSLEVPLVRRAEPGEPLPRGSRASADVENLSATILLVEDDAAICGGLRALLELEGYAVTAVAGGREALALVEQGICRPGLVIADQNLPGDLSGVETVRRLRRLLGSRHLPALIVTGDVLPEHLAAIRLAALPYLTKPVDPNELQIVIRSLIGRSAGTAAIRAAVPRSRSESTIRSIGPSVFIVEDHPAQARSLRNLLAMAGHPAAIFASAEEFLRAYRPGTPACLIVDIHLPGMSGLELQRELTRRGDGPPCIFITGRGELAQVVQAMREGAADFLIKPVGGEELLASVNRALEHVRSPETVDTLEAADPLSRLTAREREVVELVAAGLPNKEVAYRLGISQRTVEGHRARAMHKLEIRTLAELVRLLLASGPGVRQDIV</sequence>
<dbReference type="PROSITE" id="PS50043">
    <property type="entry name" value="HTH_LUXR_2"/>
    <property type="match status" value="1"/>
</dbReference>
<dbReference type="PRINTS" id="PR00344">
    <property type="entry name" value="BCTRLSENSOR"/>
</dbReference>
<dbReference type="PRINTS" id="PR00038">
    <property type="entry name" value="HTHLUXR"/>
</dbReference>
<dbReference type="SUPFAM" id="SSF55874">
    <property type="entry name" value="ATPase domain of HSP90 chaperone/DNA topoisomerase II/histidine kinase"/>
    <property type="match status" value="1"/>
</dbReference>
<feature type="compositionally biased region" description="Basic and acidic residues" evidence="8">
    <location>
        <begin position="27"/>
        <end position="42"/>
    </location>
</feature>
<dbReference type="CDD" id="cd00130">
    <property type="entry name" value="PAS"/>
    <property type="match status" value="2"/>
</dbReference>
<feature type="modified residue" description="4-aspartylphosphate" evidence="7">
    <location>
        <position position="627"/>
    </location>
</feature>
<dbReference type="Pfam" id="PF00512">
    <property type="entry name" value="HisKA"/>
    <property type="match status" value="1"/>
</dbReference>
<evidence type="ECO:0000259" key="9">
    <source>
        <dbReference type="PROSITE" id="PS50043"/>
    </source>
</evidence>
<dbReference type="EC" id="2.7.13.3" evidence="2"/>
<dbReference type="Pfam" id="PF00196">
    <property type="entry name" value="GerE"/>
    <property type="match status" value="1"/>
</dbReference>
<dbReference type="InterPro" id="IPR036388">
    <property type="entry name" value="WH-like_DNA-bd_sf"/>
</dbReference>
<dbReference type="SMART" id="SM00387">
    <property type="entry name" value="HATPase_c"/>
    <property type="match status" value="1"/>
</dbReference>
<dbReference type="InterPro" id="IPR005467">
    <property type="entry name" value="His_kinase_dom"/>
</dbReference>